<evidence type="ECO:0000313" key="5">
    <source>
        <dbReference type="WBParaSite" id="HPBE_0001133701-mRNA-1"/>
    </source>
</evidence>
<dbReference type="Proteomes" id="UP000050761">
    <property type="component" value="Unassembled WGS sequence"/>
</dbReference>
<keyword evidence="4" id="KW-1185">Reference proteome</keyword>
<reference evidence="3 4" key="1">
    <citation type="submission" date="2018-11" db="EMBL/GenBank/DDBJ databases">
        <authorList>
            <consortium name="Pathogen Informatics"/>
        </authorList>
    </citation>
    <scope>NUCLEOTIDE SEQUENCE [LARGE SCALE GENOMIC DNA]</scope>
</reference>
<feature type="compositionally biased region" description="Basic and acidic residues" evidence="2">
    <location>
        <begin position="309"/>
        <end position="330"/>
    </location>
</feature>
<reference evidence="5" key="2">
    <citation type="submission" date="2019-09" db="UniProtKB">
        <authorList>
            <consortium name="WormBaseParasite"/>
        </authorList>
    </citation>
    <scope>IDENTIFICATION</scope>
</reference>
<comment type="similarity">
    <text evidence="1">Belongs to the SAPAP family.</text>
</comment>
<dbReference type="EMBL" id="UZAH01027066">
    <property type="protein sequence ID" value="VDO88260.1"/>
    <property type="molecule type" value="Genomic_DNA"/>
</dbReference>
<organism evidence="3">
    <name type="scientific">Heligmosomoides polygyrus</name>
    <name type="common">Parasitic roundworm</name>
    <dbReference type="NCBI Taxonomy" id="6339"/>
    <lineage>
        <taxon>Eukaryota</taxon>
        <taxon>Metazoa</taxon>
        <taxon>Ecdysozoa</taxon>
        <taxon>Nematoda</taxon>
        <taxon>Chromadorea</taxon>
        <taxon>Rhabditida</taxon>
        <taxon>Rhabditina</taxon>
        <taxon>Rhabditomorpha</taxon>
        <taxon>Strongyloidea</taxon>
        <taxon>Heligmosomidae</taxon>
        <taxon>Heligmosomoides</taxon>
    </lineage>
</organism>
<name>A0A3P7YJQ1_HELPZ</name>
<dbReference type="OrthoDB" id="10036956at2759"/>
<gene>
    <name evidence="3" type="ORF">HPBE_LOCUS11338</name>
</gene>
<dbReference type="AlphaFoldDB" id="A0A3P7YJQ1"/>
<dbReference type="GO" id="GO:0099572">
    <property type="term" value="C:postsynaptic specialization"/>
    <property type="evidence" value="ECO:0007669"/>
    <property type="project" value="TreeGrafter"/>
</dbReference>
<sequence length="361" mass="39744">MWFRNESAVHQYNKEPRADRSVLLSSTAMGASLSTPSPVRALIGQFDRLQLCSKEKKNVDEETSELPAKTPVIVSHQPTPISTAQSGSTEKSTTTASPIDIVENSTESAATAEFEVAEWRTNAKKSEDNMEVHDVDDISSVATATSFRRAGDMRTGEDFLLLLESVRSRLQESVKAVLAELEEVESMPEEAGSSIRLAAGKAQLLVRKKLSKFDELVKKNLNPIDGDPQPATIDDLEGYWALVEIELSDIDECFQKVNELRANGWQPKEPSVDQKSVLETSNNNNNISKRKMGPPRSAPTPVDPSVRAKQLEKQKAAAEMRKKALAEAKLRARAAQQQSEKTANSDKEINSAPRSDVLMVL</sequence>
<dbReference type="PANTHER" id="PTHR12353">
    <property type="entry name" value="DISKS LARGE-ASSOCIATED PROTEIN DAP SAP90/PSD-95-ASSOCIATED PROTEIN"/>
    <property type="match status" value="1"/>
</dbReference>
<accession>A0A3P7YJQ1</accession>
<dbReference type="Pfam" id="PF03359">
    <property type="entry name" value="GKAP"/>
    <property type="match status" value="1"/>
</dbReference>
<dbReference type="GO" id="GO:0023052">
    <property type="term" value="P:signaling"/>
    <property type="evidence" value="ECO:0007669"/>
    <property type="project" value="InterPro"/>
</dbReference>
<evidence type="ECO:0000313" key="3">
    <source>
        <dbReference type="EMBL" id="VDO88260.1"/>
    </source>
</evidence>
<evidence type="ECO:0000256" key="1">
    <source>
        <dbReference type="ARBA" id="ARBA00008839"/>
    </source>
</evidence>
<proteinExistence type="inferred from homology"/>
<protein>
    <submittedName>
        <fullName evidence="5">Disks large-associated protein 5</fullName>
    </submittedName>
</protein>
<dbReference type="GO" id="GO:0098978">
    <property type="term" value="C:glutamatergic synapse"/>
    <property type="evidence" value="ECO:0007669"/>
    <property type="project" value="TreeGrafter"/>
</dbReference>
<dbReference type="WBParaSite" id="HPBE_0001133701-mRNA-1">
    <property type="protein sequence ID" value="HPBE_0001133701-mRNA-1"/>
    <property type="gene ID" value="HPBE_0001133701"/>
</dbReference>
<dbReference type="GO" id="GO:0060090">
    <property type="term" value="F:molecular adaptor activity"/>
    <property type="evidence" value="ECO:0007669"/>
    <property type="project" value="TreeGrafter"/>
</dbReference>
<evidence type="ECO:0000313" key="4">
    <source>
        <dbReference type="Proteomes" id="UP000050761"/>
    </source>
</evidence>
<evidence type="ECO:0000256" key="2">
    <source>
        <dbReference type="SAM" id="MobiDB-lite"/>
    </source>
</evidence>
<dbReference type="PANTHER" id="PTHR12353:SF31">
    <property type="entry name" value="LD44824P"/>
    <property type="match status" value="1"/>
</dbReference>
<dbReference type="InterPro" id="IPR005026">
    <property type="entry name" value="SAPAP"/>
</dbReference>
<feature type="compositionally biased region" description="Polar residues" evidence="2">
    <location>
        <begin position="273"/>
        <end position="287"/>
    </location>
</feature>
<feature type="region of interest" description="Disordered" evidence="2">
    <location>
        <begin position="265"/>
        <end position="361"/>
    </location>
</feature>